<dbReference type="EMBL" id="JACASF010000020">
    <property type="protein sequence ID" value="KAF6414448.1"/>
    <property type="molecule type" value="Genomic_DNA"/>
</dbReference>
<evidence type="ECO:0000313" key="3">
    <source>
        <dbReference type="Proteomes" id="UP000550707"/>
    </source>
</evidence>
<keyword evidence="1" id="KW-1133">Transmembrane helix</keyword>
<dbReference type="Proteomes" id="UP000550707">
    <property type="component" value="Unassembled WGS sequence"/>
</dbReference>
<accession>A0A7J8CU89</accession>
<keyword evidence="1" id="KW-0472">Membrane</keyword>
<gene>
    <name evidence="2" type="ORF">HJG59_017165</name>
</gene>
<name>A0A7J8CU89_MOLMO</name>
<feature type="transmembrane region" description="Helical" evidence="1">
    <location>
        <begin position="116"/>
        <end position="135"/>
    </location>
</feature>
<reference evidence="2 3" key="1">
    <citation type="journal article" date="2020" name="Nature">
        <title>Six reference-quality genomes reveal evolution of bat adaptations.</title>
        <authorList>
            <person name="Jebb D."/>
            <person name="Huang Z."/>
            <person name="Pippel M."/>
            <person name="Hughes G.M."/>
            <person name="Lavrichenko K."/>
            <person name="Devanna P."/>
            <person name="Winkler S."/>
            <person name="Jermiin L.S."/>
            <person name="Skirmuntt E.C."/>
            <person name="Katzourakis A."/>
            <person name="Burkitt-Gray L."/>
            <person name="Ray D.A."/>
            <person name="Sullivan K.A.M."/>
            <person name="Roscito J.G."/>
            <person name="Kirilenko B.M."/>
            <person name="Davalos L.M."/>
            <person name="Corthals A.P."/>
            <person name="Power M.L."/>
            <person name="Jones G."/>
            <person name="Ransome R.D."/>
            <person name="Dechmann D.K.N."/>
            <person name="Locatelli A.G."/>
            <person name="Puechmaille S.J."/>
            <person name="Fedrigo O."/>
            <person name="Jarvis E.D."/>
            <person name="Hiller M."/>
            <person name="Vernes S.C."/>
            <person name="Myers E.W."/>
            <person name="Teeling E.C."/>
        </authorList>
    </citation>
    <scope>NUCLEOTIDE SEQUENCE [LARGE SCALE GENOMIC DNA]</scope>
    <source>
        <strain evidence="2">MMolMol1</strain>
        <tissue evidence="2">Muscle</tissue>
    </source>
</reference>
<evidence type="ECO:0000256" key="1">
    <source>
        <dbReference type="SAM" id="Phobius"/>
    </source>
</evidence>
<protein>
    <submittedName>
        <fullName evidence="2">Sortilin 1</fullName>
    </submittedName>
</protein>
<organism evidence="2 3">
    <name type="scientific">Molossus molossus</name>
    <name type="common">Pallas' mastiff bat</name>
    <name type="synonym">Vespertilio molossus</name>
    <dbReference type="NCBI Taxonomy" id="27622"/>
    <lineage>
        <taxon>Eukaryota</taxon>
        <taxon>Metazoa</taxon>
        <taxon>Chordata</taxon>
        <taxon>Craniata</taxon>
        <taxon>Vertebrata</taxon>
        <taxon>Euteleostomi</taxon>
        <taxon>Mammalia</taxon>
        <taxon>Eutheria</taxon>
        <taxon>Laurasiatheria</taxon>
        <taxon>Chiroptera</taxon>
        <taxon>Yangochiroptera</taxon>
        <taxon>Molossidae</taxon>
        <taxon>Molossus</taxon>
    </lineage>
</organism>
<keyword evidence="1" id="KW-0812">Transmembrane</keyword>
<evidence type="ECO:0000313" key="2">
    <source>
        <dbReference type="EMBL" id="KAF6414448.1"/>
    </source>
</evidence>
<comment type="caution">
    <text evidence="2">The sequence shown here is derived from an EMBL/GenBank/DDBJ whole genome shotgun (WGS) entry which is preliminary data.</text>
</comment>
<sequence length="192" mass="20615">MCPSFLICKMRGGQTAVPSSLTLRDESLTRGRVKKAVGEECVGVCTCQGARSSSALRPALLVAVLRVFVCVIAQDSRPQGHNLSQNPAPPPLGYIENTHSLSPTQKQNFKSNSVPIILATVGLMLVTVIAGVLIVKKYVCGGRFLVHRYSVLQQHAEANGVDGVDTLDTASHTNKSGYHDDSDEVRLFLLEG</sequence>
<proteinExistence type="predicted"/>
<keyword evidence="3" id="KW-1185">Reference proteome</keyword>
<dbReference type="AlphaFoldDB" id="A0A7J8CU89"/>